<dbReference type="Proteomes" id="UP000244803">
    <property type="component" value="Chromosome 3"/>
</dbReference>
<feature type="transmembrane region" description="Helical" evidence="1">
    <location>
        <begin position="46"/>
        <end position="65"/>
    </location>
</feature>
<feature type="transmembrane region" description="Helical" evidence="1">
    <location>
        <begin position="263"/>
        <end position="282"/>
    </location>
</feature>
<feature type="transmembrane region" description="Helical" evidence="1">
    <location>
        <begin position="166"/>
        <end position="188"/>
    </location>
</feature>
<dbReference type="OrthoDB" id="364817at2759"/>
<evidence type="ECO:0000313" key="3">
    <source>
        <dbReference type="Proteomes" id="UP000244803"/>
    </source>
</evidence>
<reference evidence="2" key="1">
    <citation type="submission" date="2022-07" db="EMBL/GenBank/DDBJ databases">
        <title>Evaluation of T. orientalis genome assembly methods using nanopore sequencing and analysis of variation between genomes.</title>
        <authorList>
            <person name="Yam J."/>
            <person name="Micallef M.L."/>
            <person name="Liu M."/>
            <person name="Djordjevic S.P."/>
            <person name="Bogema D.R."/>
            <person name="Jenkins C."/>
        </authorList>
    </citation>
    <scope>NUCLEOTIDE SEQUENCE</scope>
    <source>
        <strain evidence="2">Fish Creek</strain>
    </source>
</reference>
<feature type="transmembrane region" description="Helical" evidence="1">
    <location>
        <begin position="382"/>
        <end position="400"/>
    </location>
</feature>
<evidence type="ECO:0000256" key="1">
    <source>
        <dbReference type="SAM" id="Phobius"/>
    </source>
</evidence>
<evidence type="ECO:0000313" key="2">
    <source>
        <dbReference type="EMBL" id="UKJ88726.2"/>
    </source>
</evidence>
<feature type="transmembrane region" description="Helical" evidence="1">
    <location>
        <begin position="133"/>
        <end position="154"/>
    </location>
</feature>
<sequence length="448" mass="51291">MFLQGIIVLQPLYLGINTPYYTIKRFKIPESSVDLYITKINITMQLGYFVGLLLSNLYFYVFPRFIQRLNIYISIVTSWLTVISSTLLLFSYVIKGDEGSLTMYFYMLALCSLVFGINEAFAINVGIVELPWFTASVPTSGLMVVAYQLGFATVARKIGFERIEFFIISCQITMLIFICGCTAILWMVSYMNITHGMYNIDEVPNDEIQIDAQRYYEPTDLSFWKRVYMSKFPFIASSVGLGYLYGFYPAIVPYKLANLTDAYHIDLMIIFTGSTLALTISMLCEYTRFGPNKNWEAKDSKWRFSLILILPYLLLPVFFINPLHFPENSVFKSVLQNKSFLAFLGIAFNMMSSCLTVVGYSGSSKQTDRDHDPDMAPLNVCITYVVMIFVILYSQGYLTFYSMVKSGKVTIEGSRGKLFFYWLGKSFVCGWERFTKTLAADILKIKQV</sequence>
<keyword evidence="1" id="KW-1133">Transmembrane helix</keyword>
<dbReference type="AlphaFoldDB" id="A0A976QSA5"/>
<keyword evidence="1" id="KW-0812">Transmembrane</keyword>
<feature type="transmembrane region" description="Helical" evidence="1">
    <location>
        <begin position="105"/>
        <end position="127"/>
    </location>
</feature>
<feature type="transmembrane region" description="Helical" evidence="1">
    <location>
        <begin position="232"/>
        <end position="251"/>
    </location>
</feature>
<feature type="transmembrane region" description="Helical" evidence="1">
    <location>
        <begin position="302"/>
        <end position="320"/>
    </location>
</feature>
<dbReference type="EMBL" id="CP056066">
    <property type="protein sequence ID" value="UKJ88726.2"/>
    <property type="molecule type" value="Genomic_DNA"/>
</dbReference>
<accession>A0A976QSA5</accession>
<organism evidence="2 3">
    <name type="scientific">Theileria orientalis</name>
    <dbReference type="NCBI Taxonomy" id="68886"/>
    <lineage>
        <taxon>Eukaryota</taxon>
        <taxon>Sar</taxon>
        <taxon>Alveolata</taxon>
        <taxon>Apicomplexa</taxon>
        <taxon>Aconoidasida</taxon>
        <taxon>Piroplasmida</taxon>
        <taxon>Theileriidae</taxon>
        <taxon>Theileria</taxon>
    </lineage>
</organism>
<name>A0A976QSA5_THEOR</name>
<keyword evidence="1" id="KW-0472">Membrane</keyword>
<gene>
    <name evidence="2" type="ORF">MACJ_001971</name>
</gene>
<proteinExistence type="predicted"/>
<protein>
    <recommendedName>
        <fullName evidence="4">Nucleoside transporter</fullName>
    </recommendedName>
</protein>
<evidence type="ECO:0008006" key="4">
    <source>
        <dbReference type="Google" id="ProtNLM"/>
    </source>
</evidence>
<feature type="transmembrane region" description="Helical" evidence="1">
    <location>
        <begin position="340"/>
        <end position="362"/>
    </location>
</feature>
<feature type="transmembrane region" description="Helical" evidence="1">
    <location>
        <begin position="71"/>
        <end position="93"/>
    </location>
</feature>